<proteinExistence type="predicted"/>
<protein>
    <submittedName>
        <fullName evidence="1">Uncharacterized protein</fullName>
    </submittedName>
</protein>
<accession>A0A0A9BLA2</accession>
<sequence length="35" mass="3790">MRENNAPSDGRGCVETSRLIWREAWPSGARGTGAT</sequence>
<organism evidence="1">
    <name type="scientific">Arundo donax</name>
    <name type="common">Giant reed</name>
    <name type="synonym">Donax arundinaceus</name>
    <dbReference type="NCBI Taxonomy" id="35708"/>
    <lineage>
        <taxon>Eukaryota</taxon>
        <taxon>Viridiplantae</taxon>
        <taxon>Streptophyta</taxon>
        <taxon>Embryophyta</taxon>
        <taxon>Tracheophyta</taxon>
        <taxon>Spermatophyta</taxon>
        <taxon>Magnoliopsida</taxon>
        <taxon>Liliopsida</taxon>
        <taxon>Poales</taxon>
        <taxon>Poaceae</taxon>
        <taxon>PACMAD clade</taxon>
        <taxon>Arundinoideae</taxon>
        <taxon>Arundineae</taxon>
        <taxon>Arundo</taxon>
    </lineage>
</organism>
<evidence type="ECO:0000313" key="1">
    <source>
        <dbReference type="EMBL" id="JAD64749.1"/>
    </source>
</evidence>
<dbReference type="EMBL" id="GBRH01233146">
    <property type="protein sequence ID" value="JAD64749.1"/>
    <property type="molecule type" value="Transcribed_RNA"/>
</dbReference>
<reference evidence="1" key="2">
    <citation type="journal article" date="2015" name="Data Brief">
        <title>Shoot transcriptome of the giant reed, Arundo donax.</title>
        <authorList>
            <person name="Barrero R.A."/>
            <person name="Guerrero F.D."/>
            <person name="Moolhuijzen P."/>
            <person name="Goolsby J.A."/>
            <person name="Tidwell J."/>
            <person name="Bellgard S.E."/>
            <person name="Bellgard M.I."/>
        </authorList>
    </citation>
    <scope>NUCLEOTIDE SEQUENCE</scope>
    <source>
        <tissue evidence="1">Shoot tissue taken approximately 20 cm above the soil surface</tissue>
    </source>
</reference>
<dbReference type="AlphaFoldDB" id="A0A0A9BLA2"/>
<reference evidence="1" key="1">
    <citation type="submission" date="2014-09" db="EMBL/GenBank/DDBJ databases">
        <authorList>
            <person name="Magalhaes I.L.F."/>
            <person name="Oliveira U."/>
            <person name="Santos F.R."/>
            <person name="Vidigal T.H.D.A."/>
            <person name="Brescovit A.D."/>
            <person name="Santos A.J."/>
        </authorList>
    </citation>
    <scope>NUCLEOTIDE SEQUENCE</scope>
    <source>
        <tissue evidence="1">Shoot tissue taken approximately 20 cm above the soil surface</tissue>
    </source>
</reference>
<name>A0A0A9BLA2_ARUDO</name>